<gene>
    <name evidence="2" type="ORF">C8F04DRAFT_1189301</name>
</gene>
<sequence length="325" mass="34584">MTQLPHCEQGPYSAPLPHITPGVFTSLSSPTDVHIPTFTSTPTPTPTQAPTPTPAAPMTATTSPTPSQTQTHHVQPMAIFTVSAGCCPMPYYPDPGVDIDTHSQDARKYFYVVKEGRIKGTFTNDVAATSQTRHFSNGRMRACTTFEGACNEWEQNCRDFHGAVCPDASNGGGYFQGPMPPAPTPSPTPSDGSVVSFDSTDSFTSSQLSDVLSLGNEASAGHTSGAPSLSQTAGAPAAVSSRPPITASTRIALMTEESRRLDEGKYWGVPGVLSTFTTRTNAICSRDAVHAARIQGIRRPNVWGHHDKKVVDDFIMSTSVEADLE</sequence>
<evidence type="ECO:0000313" key="2">
    <source>
        <dbReference type="EMBL" id="KAJ7027744.1"/>
    </source>
</evidence>
<feature type="compositionally biased region" description="Pro residues" evidence="1">
    <location>
        <begin position="43"/>
        <end position="55"/>
    </location>
</feature>
<feature type="compositionally biased region" description="Low complexity" evidence="1">
    <location>
        <begin position="56"/>
        <end position="70"/>
    </location>
</feature>
<dbReference type="EMBL" id="JARJCM010000120">
    <property type="protein sequence ID" value="KAJ7027744.1"/>
    <property type="molecule type" value="Genomic_DNA"/>
</dbReference>
<comment type="caution">
    <text evidence="2">The sequence shown here is derived from an EMBL/GenBank/DDBJ whole genome shotgun (WGS) entry which is preliminary data.</text>
</comment>
<dbReference type="Proteomes" id="UP001218188">
    <property type="component" value="Unassembled WGS sequence"/>
</dbReference>
<evidence type="ECO:0000313" key="3">
    <source>
        <dbReference type="Proteomes" id="UP001218188"/>
    </source>
</evidence>
<evidence type="ECO:0000256" key="1">
    <source>
        <dbReference type="SAM" id="MobiDB-lite"/>
    </source>
</evidence>
<feature type="region of interest" description="Disordered" evidence="1">
    <location>
        <begin position="217"/>
        <end position="243"/>
    </location>
</feature>
<protein>
    <submittedName>
        <fullName evidence="2">Uncharacterized protein</fullName>
    </submittedName>
</protein>
<feature type="region of interest" description="Disordered" evidence="1">
    <location>
        <begin position="175"/>
        <end position="201"/>
    </location>
</feature>
<organism evidence="2 3">
    <name type="scientific">Mycena alexandri</name>
    <dbReference type="NCBI Taxonomy" id="1745969"/>
    <lineage>
        <taxon>Eukaryota</taxon>
        <taxon>Fungi</taxon>
        <taxon>Dikarya</taxon>
        <taxon>Basidiomycota</taxon>
        <taxon>Agaricomycotina</taxon>
        <taxon>Agaricomycetes</taxon>
        <taxon>Agaricomycetidae</taxon>
        <taxon>Agaricales</taxon>
        <taxon>Marasmiineae</taxon>
        <taxon>Mycenaceae</taxon>
        <taxon>Mycena</taxon>
    </lineage>
</organism>
<feature type="compositionally biased region" description="Pro residues" evidence="1">
    <location>
        <begin position="178"/>
        <end position="188"/>
    </location>
</feature>
<reference evidence="2" key="1">
    <citation type="submission" date="2023-03" db="EMBL/GenBank/DDBJ databases">
        <title>Massive genome expansion in bonnet fungi (Mycena s.s.) driven by repeated elements and novel gene families across ecological guilds.</title>
        <authorList>
            <consortium name="Lawrence Berkeley National Laboratory"/>
            <person name="Harder C.B."/>
            <person name="Miyauchi S."/>
            <person name="Viragh M."/>
            <person name="Kuo A."/>
            <person name="Thoen E."/>
            <person name="Andreopoulos B."/>
            <person name="Lu D."/>
            <person name="Skrede I."/>
            <person name="Drula E."/>
            <person name="Henrissat B."/>
            <person name="Morin E."/>
            <person name="Kohler A."/>
            <person name="Barry K."/>
            <person name="LaButti K."/>
            <person name="Morin E."/>
            <person name="Salamov A."/>
            <person name="Lipzen A."/>
            <person name="Mereny Z."/>
            <person name="Hegedus B."/>
            <person name="Baldrian P."/>
            <person name="Stursova M."/>
            <person name="Weitz H."/>
            <person name="Taylor A."/>
            <person name="Grigoriev I.V."/>
            <person name="Nagy L.G."/>
            <person name="Martin F."/>
            <person name="Kauserud H."/>
        </authorList>
    </citation>
    <scope>NUCLEOTIDE SEQUENCE</scope>
    <source>
        <strain evidence="2">CBHHK200</strain>
    </source>
</reference>
<accession>A0AAD6X0G3</accession>
<dbReference type="AlphaFoldDB" id="A0AAD6X0G3"/>
<name>A0AAD6X0G3_9AGAR</name>
<feature type="region of interest" description="Disordered" evidence="1">
    <location>
        <begin position="33"/>
        <end position="70"/>
    </location>
</feature>
<feature type="compositionally biased region" description="Low complexity" evidence="1">
    <location>
        <begin position="189"/>
        <end position="201"/>
    </location>
</feature>
<keyword evidence="3" id="KW-1185">Reference proteome</keyword>
<proteinExistence type="predicted"/>
<feature type="compositionally biased region" description="Polar residues" evidence="1">
    <location>
        <begin position="221"/>
        <end position="233"/>
    </location>
</feature>